<name>A0A6M9BJU2_9NEOP</name>
<feature type="signal peptide" evidence="1">
    <location>
        <begin position="1"/>
        <end position="17"/>
    </location>
</feature>
<dbReference type="PANTHER" id="PTHR11257:SF12">
    <property type="entry name" value="EJACULATORY BULB-SPECIFIC PROTEIN 3-RELATED"/>
    <property type="match status" value="1"/>
</dbReference>
<accession>A0A6M9BJU2</accession>
<gene>
    <name evidence="2" type="primary">CSP6</name>
</gene>
<reference evidence="2" key="1">
    <citation type="submission" date="2019-05" db="EMBL/GenBank/DDBJ databases">
        <authorList>
            <person name="Yang H."/>
        </authorList>
    </citation>
    <scope>NUCLEOTIDE SEQUENCE</scope>
</reference>
<proteinExistence type="evidence at transcript level"/>
<dbReference type="InterPro" id="IPR005055">
    <property type="entry name" value="A10/PebIII"/>
</dbReference>
<feature type="chain" id="PRO_5027069804" evidence="1">
    <location>
        <begin position="18"/>
        <end position="131"/>
    </location>
</feature>
<sequence length="131" mass="15469">MKIVIISLLALAAAVIAKPEEQYTDRYDNTNVEEILSNKRMRTSYIKCVLQKGPCTKEGNELKSHIKEALRTDCGKCTEVQKKWIKRVFEYLINCEPEYWKQLVEKYDTNNEYSKKHEEDLKKVKVVQCYE</sequence>
<dbReference type="EMBL" id="MK887146">
    <property type="protein sequence ID" value="QKK82650.1"/>
    <property type="molecule type" value="mRNA"/>
</dbReference>
<keyword evidence="1" id="KW-0732">Signal</keyword>
<dbReference type="AlphaFoldDB" id="A0A6M9BJU2"/>
<dbReference type="PANTHER" id="PTHR11257">
    <property type="entry name" value="CHEMOSENSORY PROTEIN-RELATED"/>
    <property type="match status" value="1"/>
</dbReference>
<organism evidence="2">
    <name type="scientific">Histia rhodope</name>
    <dbReference type="NCBI Taxonomy" id="1453155"/>
    <lineage>
        <taxon>Eukaryota</taxon>
        <taxon>Metazoa</taxon>
        <taxon>Ecdysozoa</taxon>
        <taxon>Arthropoda</taxon>
        <taxon>Hexapoda</taxon>
        <taxon>Insecta</taxon>
        <taxon>Pterygota</taxon>
        <taxon>Neoptera</taxon>
        <taxon>Endopterygota</taxon>
        <taxon>Lepidoptera</taxon>
        <taxon>Glossata</taxon>
        <taxon>Ditrysia</taxon>
        <taxon>Zygaenoidea</taxon>
        <taxon>Zygaenidae</taxon>
        <taxon>Chalcosiinae</taxon>
        <taxon>Histia</taxon>
    </lineage>
</organism>
<dbReference type="InterPro" id="IPR036682">
    <property type="entry name" value="OS_D_A10/PebIII_sf"/>
</dbReference>
<protein>
    <submittedName>
        <fullName evidence="2">Chemosensory protein</fullName>
    </submittedName>
</protein>
<evidence type="ECO:0000256" key="1">
    <source>
        <dbReference type="SAM" id="SignalP"/>
    </source>
</evidence>
<dbReference type="SUPFAM" id="SSF100910">
    <property type="entry name" value="Chemosensory protein Csp2"/>
    <property type="match status" value="1"/>
</dbReference>
<dbReference type="Pfam" id="PF03392">
    <property type="entry name" value="OS-D"/>
    <property type="match status" value="1"/>
</dbReference>
<dbReference type="Gene3D" id="1.10.2080.10">
    <property type="entry name" value="Insect odorant-binding protein A10/Ejaculatory bulb-specific protein 3"/>
    <property type="match status" value="1"/>
</dbReference>
<evidence type="ECO:0000313" key="2">
    <source>
        <dbReference type="EMBL" id="QKK82650.1"/>
    </source>
</evidence>